<proteinExistence type="predicted"/>
<dbReference type="OrthoDB" id="9762614at2"/>
<evidence type="ECO:0000313" key="3">
    <source>
        <dbReference type="Proteomes" id="UP000275076"/>
    </source>
</evidence>
<comment type="caution">
    <text evidence="2">The sequence shown here is derived from an EMBL/GenBank/DDBJ whole genome shotgun (WGS) entry which is preliminary data.</text>
</comment>
<dbReference type="SUPFAM" id="SSF48208">
    <property type="entry name" value="Six-hairpin glycosidases"/>
    <property type="match status" value="1"/>
</dbReference>
<dbReference type="Proteomes" id="UP000275076">
    <property type="component" value="Unassembled WGS sequence"/>
</dbReference>
<dbReference type="PANTHER" id="PTHR42899:SF1">
    <property type="entry name" value="SPERMATOGENESIS-ASSOCIATED PROTEIN 20"/>
    <property type="match status" value="1"/>
</dbReference>
<dbReference type="InterPro" id="IPR024705">
    <property type="entry name" value="Ssp411"/>
</dbReference>
<dbReference type="Pfam" id="PF03190">
    <property type="entry name" value="Thioredox_DsbH"/>
    <property type="match status" value="1"/>
</dbReference>
<dbReference type="RefSeq" id="WP_125553776.1">
    <property type="nucleotide sequence ID" value="NZ_RBVX01000001.1"/>
</dbReference>
<organism evidence="2 3">
    <name type="scientific">Salibacterium salarium</name>
    <dbReference type="NCBI Taxonomy" id="284579"/>
    <lineage>
        <taxon>Bacteria</taxon>
        <taxon>Bacillati</taxon>
        <taxon>Bacillota</taxon>
        <taxon>Bacilli</taxon>
        <taxon>Bacillales</taxon>
        <taxon>Bacillaceae</taxon>
    </lineage>
</organism>
<dbReference type="GO" id="GO:0005975">
    <property type="term" value="P:carbohydrate metabolic process"/>
    <property type="evidence" value="ECO:0007669"/>
    <property type="project" value="InterPro"/>
</dbReference>
<dbReference type="Gene3D" id="1.50.10.10">
    <property type="match status" value="1"/>
</dbReference>
<protein>
    <submittedName>
        <fullName evidence="2">Thioredoxin domain-containing protein</fullName>
    </submittedName>
</protein>
<keyword evidence="3" id="KW-1185">Reference proteome</keyword>
<evidence type="ECO:0000259" key="1">
    <source>
        <dbReference type="Pfam" id="PF03190"/>
    </source>
</evidence>
<evidence type="ECO:0000313" key="2">
    <source>
        <dbReference type="EMBL" id="RSL35296.1"/>
    </source>
</evidence>
<gene>
    <name evidence="2" type="ORF">D7Z54_01655</name>
</gene>
<dbReference type="PIRSF" id="PIRSF006402">
    <property type="entry name" value="UCP006402_thioredoxin"/>
    <property type="match status" value="1"/>
</dbReference>
<name>A0A3R9QPB4_9BACI</name>
<dbReference type="AlphaFoldDB" id="A0A3R9QPB4"/>
<dbReference type="PANTHER" id="PTHR42899">
    <property type="entry name" value="SPERMATOGENESIS-ASSOCIATED PROTEIN 20"/>
    <property type="match status" value="1"/>
</dbReference>
<dbReference type="InterPro" id="IPR008928">
    <property type="entry name" value="6-hairpin_glycosidase_sf"/>
</dbReference>
<sequence length="625" mass="72348">MERESFEDEEVARLLNERFVAVKVDREERPDIDSIYMLACQAMTGHGGWPLNVFVTPEQKPFYAGTYFPKQSMRGMPGMMDVVTQLYDKYIEDPEKIKEVSDQMENVIQPQTAEGETELSEEVLQKGFDYMRQTFHITHGGFGNAPKFPQPHVLMFLFRYYRYSGNETALQMALKTLDGMAAGGIYDHIGYGFSRYSVDEKWLVPHFEKMLYDNALLAMAYTEAYQVTGYNQYRQTAEEVFTYILRDMQDEKGGFYSGEDADSEGVEGKFYIWEPEEIKEILGEENGSLFCEMYDITEEGNFEGKNIPNLIRQSPEQFAVSRELDPVQVKDRLEQAKELLFEHREERIHPHKDDKMLTSWNALMVAALAKAARVFEVPYYLEEATRAFSFIESDLVQDGRLMVRYREGDVKHKGFVEDYANVLWATLELYESSLDVSYLEKAKFYADQMIELFWDDENGGFFFYGKDGEQLLARPKESFDGAMPSGNSVAAIQLLRLSRFTGDLQYEEKTRKAQDAFARELKQYPHGHMHFIQSYLLLFSDMKEVIVLTNEAEEDAERITKQLQQQFYPEMTYLIHSTPDKLAEVAPFAALHHKIDGKTTVYVCRNFACHQPVVGAEKALELLEE</sequence>
<dbReference type="InterPro" id="IPR012341">
    <property type="entry name" value="6hp_glycosidase-like_sf"/>
</dbReference>
<dbReference type="Gene3D" id="3.40.30.10">
    <property type="entry name" value="Glutaredoxin"/>
    <property type="match status" value="1"/>
</dbReference>
<reference evidence="2 3" key="1">
    <citation type="submission" date="2018-10" db="EMBL/GenBank/DDBJ databases">
        <title>Draft genome sequence of Bacillus salarius IM0101, isolated from a hypersaline soil in Inner Mongolia, China.</title>
        <authorList>
            <person name="Yamprayoonswat W."/>
            <person name="Boonvisut S."/>
            <person name="Jumpathong W."/>
            <person name="Sittihan S."/>
            <person name="Ruangsuj P."/>
            <person name="Wanthongcharoen S."/>
            <person name="Thongpramul N."/>
            <person name="Pimmason S."/>
            <person name="Yu B."/>
            <person name="Yasawong M."/>
        </authorList>
    </citation>
    <scope>NUCLEOTIDE SEQUENCE [LARGE SCALE GENOMIC DNA]</scope>
    <source>
        <strain evidence="2 3">IM0101</strain>
    </source>
</reference>
<feature type="domain" description="Spermatogenesis-associated protein 20-like TRX" evidence="1">
    <location>
        <begin position="1"/>
        <end position="108"/>
    </location>
</feature>
<dbReference type="EMBL" id="RBVX01000001">
    <property type="protein sequence ID" value="RSL35296.1"/>
    <property type="molecule type" value="Genomic_DNA"/>
</dbReference>
<dbReference type="InterPro" id="IPR036249">
    <property type="entry name" value="Thioredoxin-like_sf"/>
</dbReference>
<dbReference type="SUPFAM" id="SSF52833">
    <property type="entry name" value="Thioredoxin-like"/>
    <property type="match status" value="1"/>
</dbReference>
<accession>A0A3R9QPB4</accession>
<dbReference type="Gene3D" id="1.50.10.20">
    <property type="match status" value="1"/>
</dbReference>
<dbReference type="InterPro" id="IPR004879">
    <property type="entry name" value="Ssp411-like_TRX"/>
</dbReference>